<dbReference type="SUPFAM" id="SSF54690">
    <property type="entry name" value="Molybdopterin synthase subunit MoaE"/>
    <property type="match status" value="1"/>
</dbReference>
<dbReference type="Gene3D" id="3.90.1170.40">
    <property type="entry name" value="Molybdopterin biosynthesis MoaE subunit"/>
    <property type="match status" value="1"/>
</dbReference>
<name>A0A4S4EB30_CAMSN</name>
<keyword evidence="2" id="KW-1185">Reference proteome</keyword>
<dbReference type="EMBL" id="SDRB02005893">
    <property type="protein sequence ID" value="THG13393.1"/>
    <property type="molecule type" value="Genomic_DNA"/>
</dbReference>
<evidence type="ECO:0000313" key="1">
    <source>
        <dbReference type="EMBL" id="THG13393.1"/>
    </source>
</evidence>
<proteinExistence type="predicted"/>
<gene>
    <name evidence="1" type="ORF">TEA_018007</name>
</gene>
<reference evidence="1 2" key="1">
    <citation type="journal article" date="2018" name="Proc. Natl. Acad. Sci. U.S.A.">
        <title>Draft genome sequence of Camellia sinensis var. sinensis provides insights into the evolution of the tea genome and tea quality.</title>
        <authorList>
            <person name="Wei C."/>
            <person name="Yang H."/>
            <person name="Wang S."/>
            <person name="Zhao J."/>
            <person name="Liu C."/>
            <person name="Gao L."/>
            <person name="Xia E."/>
            <person name="Lu Y."/>
            <person name="Tai Y."/>
            <person name="She G."/>
            <person name="Sun J."/>
            <person name="Cao H."/>
            <person name="Tong W."/>
            <person name="Gao Q."/>
            <person name="Li Y."/>
            <person name="Deng W."/>
            <person name="Jiang X."/>
            <person name="Wang W."/>
            <person name="Chen Q."/>
            <person name="Zhang S."/>
            <person name="Li H."/>
            <person name="Wu J."/>
            <person name="Wang P."/>
            <person name="Li P."/>
            <person name="Shi C."/>
            <person name="Zheng F."/>
            <person name="Jian J."/>
            <person name="Huang B."/>
            <person name="Shan D."/>
            <person name="Shi M."/>
            <person name="Fang C."/>
            <person name="Yue Y."/>
            <person name="Li F."/>
            <person name="Li D."/>
            <person name="Wei S."/>
            <person name="Han B."/>
            <person name="Jiang C."/>
            <person name="Yin Y."/>
            <person name="Xia T."/>
            <person name="Zhang Z."/>
            <person name="Bennetzen J.L."/>
            <person name="Zhao S."/>
            <person name="Wan X."/>
        </authorList>
    </citation>
    <scope>NUCLEOTIDE SEQUENCE [LARGE SCALE GENOMIC DNA]</scope>
    <source>
        <strain evidence="2">cv. Shuchazao</strain>
        <tissue evidence="1">Leaf</tissue>
    </source>
</reference>
<protein>
    <submittedName>
        <fullName evidence="1">Uncharacterized protein</fullName>
    </submittedName>
</protein>
<accession>A0A4S4EB30</accession>
<dbReference type="InterPro" id="IPR036563">
    <property type="entry name" value="MoaE_sf"/>
</dbReference>
<sequence length="701" mass="76463">MVVIQATKLTLPQSSSSLSSPQISSLLFDPHSLSLALMHSDSSFSLFPSLSLPPLSLSSLPPPQTLIPPPSSSATFLRLLNPNPNSPPRLLFISSSPLRGGSSLLLRFWILLPNSHSFSKARVICNQTGLKFDDHKSGVVFSVNHGISIKLVGSINVFAMYSVSNCKIWVFAAKMVDEDDNGVVVKLIKCAVIDCSVPVFAISVSFGFLILGEENGVRVFPLRPLVKGRVKEHRRESKNLNDGLTKDKLEAQRLNLPNGVIQRVNGTDVSNSDSVLRVNYGASGRGSKRSGDEDTLEISSLKLKSVKLRRDSKEGGSFFVAFKSEVEGYKSTKVPLQSAKAISIQALSPNKFVILDSTGELQLLCLSNPVLVSEIRCHVKQLTTSMKVEKLAILPDISTIVTVVEPEILSSVVGWNNLIHGVVKSKTGMGFAANRIEMLLQLVIMNALKNCDSGVMGCHVGVQWSTWADVLVMLVGLVDVVLELKDGTQTVWISDGRHTVHMLAVPDIDASFCESDGKDIEEKLIQISVLQAIFASETIQDIIPLASNAILILGQVEGIRGSEVYVTELVAFDFLIPMVLFVIISHVMSCGCLRGHRALAGRETRRRRRSVPNPSVHRLVPLGISTPSPSLTASNPFQSAIPASSSPAVHRAEALDACKFLIDEIKSSVPIWKEVYVNGEVWKENSEFFERGFRLLRVMCL</sequence>
<dbReference type="STRING" id="542762.A0A4S4EB30"/>
<dbReference type="GO" id="GO:0006777">
    <property type="term" value="P:Mo-molybdopterin cofactor biosynthetic process"/>
    <property type="evidence" value="ECO:0007669"/>
    <property type="project" value="InterPro"/>
</dbReference>
<organism evidence="1 2">
    <name type="scientific">Camellia sinensis var. sinensis</name>
    <name type="common">China tea</name>
    <dbReference type="NCBI Taxonomy" id="542762"/>
    <lineage>
        <taxon>Eukaryota</taxon>
        <taxon>Viridiplantae</taxon>
        <taxon>Streptophyta</taxon>
        <taxon>Embryophyta</taxon>
        <taxon>Tracheophyta</taxon>
        <taxon>Spermatophyta</taxon>
        <taxon>Magnoliopsida</taxon>
        <taxon>eudicotyledons</taxon>
        <taxon>Gunneridae</taxon>
        <taxon>Pentapetalae</taxon>
        <taxon>asterids</taxon>
        <taxon>Ericales</taxon>
        <taxon>Theaceae</taxon>
        <taxon>Camellia</taxon>
    </lineage>
</organism>
<dbReference type="Proteomes" id="UP000306102">
    <property type="component" value="Unassembled WGS sequence"/>
</dbReference>
<comment type="caution">
    <text evidence="1">The sequence shown here is derived from an EMBL/GenBank/DDBJ whole genome shotgun (WGS) entry which is preliminary data.</text>
</comment>
<dbReference type="PANTHER" id="PTHR37383:SF1">
    <property type="entry name" value="OS01G0694200 PROTEIN"/>
    <property type="match status" value="1"/>
</dbReference>
<dbReference type="PANTHER" id="PTHR37383">
    <property type="entry name" value="OS01G0694200 PROTEIN"/>
    <property type="match status" value="1"/>
</dbReference>
<evidence type="ECO:0000313" key="2">
    <source>
        <dbReference type="Proteomes" id="UP000306102"/>
    </source>
</evidence>
<dbReference type="AlphaFoldDB" id="A0A4S4EB30"/>